<evidence type="ECO:0000256" key="1">
    <source>
        <dbReference type="ARBA" id="ARBA00004429"/>
    </source>
</evidence>
<dbReference type="EMBL" id="APJW01000002">
    <property type="protein sequence ID" value="EQM62621.1"/>
    <property type="molecule type" value="Genomic_DNA"/>
</dbReference>
<keyword evidence="6 9" id="KW-1133">Transmembrane helix</keyword>
<keyword evidence="3 8" id="KW-0813">Transport</keyword>
<feature type="transmembrane region" description="Helical" evidence="9">
    <location>
        <begin position="38"/>
        <end position="60"/>
    </location>
</feature>
<evidence type="ECO:0000313" key="11">
    <source>
        <dbReference type="Proteomes" id="UP000016064"/>
    </source>
</evidence>
<feature type="transmembrane region" description="Helical" evidence="9">
    <location>
        <begin position="96"/>
        <end position="114"/>
    </location>
</feature>
<accession>A0ABP2XDV1</accession>
<protein>
    <submittedName>
        <fullName evidence="10">ABC 3 transport family protein</fullName>
    </submittedName>
</protein>
<evidence type="ECO:0000256" key="6">
    <source>
        <dbReference type="ARBA" id="ARBA00022989"/>
    </source>
</evidence>
<name>A0ABP2XDV1_9CHLA</name>
<keyword evidence="5 8" id="KW-0812">Transmembrane</keyword>
<dbReference type="RefSeq" id="WP_020370055.1">
    <property type="nucleotide sequence ID" value="NZ_APJW01000002.1"/>
</dbReference>
<dbReference type="InterPro" id="IPR001626">
    <property type="entry name" value="ABC_TroCD"/>
</dbReference>
<dbReference type="InterPro" id="IPR037294">
    <property type="entry name" value="ABC_BtuC-like"/>
</dbReference>
<evidence type="ECO:0000313" key="10">
    <source>
        <dbReference type="EMBL" id="EQM62621.1"/>
    </source>
</evidence>
<feature type="transmembrane region" description="Helical" evidence="9">
    <location>
        <begin position="253"/>
        <end position="272"/>
    </location>
</feature>
<dbReference type="PANTHER" id="PTHR30477">
    <property type="entry name" value="ABC-TRANSPORTER METAL-BINDING PROTEIN"/>
    <property type="match status" value="1"/>
</dbReference>
<comment type="similarity">
    <text evidence="2 8">Belongs to the ABC-3 integral membrane protein family.</text>
</comment>
<evidence type="ECO:0000256" key="9">
    <source>
        <dbReference type="SAM" id="Phobius"/>
    </source>
</evidence>
<dbReference type="Proteomes" id="UP000016064">
    <property type="component" value="Unassembled WGS sequence"/>
</dbReference>
<organism evidence="10 11">
    <name type="scientific">Chlamydia ibidis 10-1398/6</name>
    <dbReference type="NCBI Taxonomy" id="1046581"/>
    <lineage>
        <taxon>Bacteria</taxon>
        <taxon>Pseudomonadati</taxon>
        <taxon>Chlamydiota</taxon>
        <taxon>Chlamydiia</taxon>
        <taxon>Chlamydiales</taxon>
        <taxon>Chlamydiaceae</taxon>
        <taxon>Chlamydia/Chlamydophila group</taxon>
        <taxon>Chlamydia</taxon>
    </lineage>
</organism>
<feature type="transmembrane region" description="Helical" evidence="9">
    <location>
        <begin position="66"/>
        <end position="84"/>
    </location>
</feature>
<feature type="transmembrane region" description="Helical" evidence="9">
    <location>
        <begin position="126"/>
        <end position="146"/>
    </location>
</feature>
<comment type="subcellular location">
    <subcellularLocation>
        <location evidence="1">Cell inner membrane</location>
        <topology evidence="1">Multi-pass membrane protein</topology>
    </subcellularLocation>
    <subcellularLocation>
        <location evidence="8">Cell membrane</location>
        <topology evidence="8">Multi-pass membrane protein</topology>
    </subcellularLocation>
</comment>
<evidence type="ECO:0000256" key="5">
    <source>
        <dbReference type="ARBA" id="ARBA00022692"/>
    </source>
</evidence>
<comment type="caution">
    <text evidence="10">The sequence shown here is derived from an EMBL/GenBank/DDBJ whole genome shotgun (WGS) entry which is preliminary data.</text>
</comment>
<evidence type="ECO:0000256" key="3">
    <source>
        <dbReference type="ARBA" id="ARBA00022448"/>
    </source>
</evidence>
<feature type="transmembrane region" description="Helical" evidence="9">
    <location>
        <begin position="216"/>
        <end position="241"/>
    </location>
</feature>
<evidence type="ECO:0000256" key="8">
    <source>
        <dbReference type="RuleBase" id="RU003943"/>
    </source>
</evidence>
<reference evidence="10 11" key="1">
    <citation type="submission" date="2013-07" db="EMBL/GenBank/DDBJ databases">
        <title>Isolation of a new Chlamydia species from the feral Sacred Ibis (Threskiornis aethiopicus): Chlamydia ibidis.</title>
        <authorList>
            <person name="Vorimore F."/>
            <person name="Hsia R.-C."/>
            <person name="Huot-Creasy H."/>
            <person name="Bastian S."/>
            <person name="Deruyter L."/>
            <person name="Passet A."/>
            <person name="Sachse K."/>
            <person name="Bavoil P."/>
            <person name="Myers G."/>
            <person name="Laroucau K."/>
        </authorList>
    </citation>
    <scope>NUCLEOTIDE SEQUENCE [LARGE SCALE GENOMIC DNA]</scope>
    <source>
        <strain evidence="10 11">10-1398/6</strain>
    </source>
</reference>
<feature type="transmembrane region" description="Helical" evidence="9">
    <location>
        <begin position="167"/>
        <end position="189"/>
    </location>
</feature>
<proteinExistence type="inferred from homology"/>
<evidence type="ECO:0000256" key="7">
    <source>
        <dbReference type="ARBA" id="ARBA00023136"/>
    </source>
</evidence>
<gene>
    <name evidence="10" type="ORF">H359_0499</name>
</gene>
<feature type="transmembrane region" description="Helical" evidence="9">
    <location>
        <begin position="278"/>
        <end position="303"/>
    </location>
</feature>
<keyword evidence="7 9" id="KW-0472">Membrane</keyword>
<feature type="transmembrane region" description="Helical" evidence="9">
    <location>
        <begin position="6"/>
        <end position="26"/>
    </location>
</feature>
<evidence type="ECO:0000256" key="4">
    <source>
        <dbReference type="ARBA" id="ARBA00022475"/>
    </source>
</evidence>
<sequence length="317" mass="34690">MIGAFSPYHGVSFINFFIVFFSRLLSGKLFTSQLFIDDIQIIVFLMLAISGACVGTFLVLKKMAMYANAVSHTVLFGLVCICLFTQQISSLSLRDLTLASICTALLTGFMIYFIRNLFQVSEEASTALVFSLLFSLSLVLLVFLTRNAHIGTELVLGNADSLAVGDIFPMFVILICNLVLSLITFRSFICVSFDSVFSSSIGIPVKLVDYLMILQLSANLVCAFKAIGVLMALAFLLIPGLTSKLFVTSVREMLFWSLVFGLVAALLAPALSRAFLTYFNIGLSTAGLSVFILASIYCLVALYNHKKKCYNRSSSKA</sequence>
<keyword evidence="11" id="KW-1185">Reference proteome</keyword>
<evidence type="ECO:0000256" key="2">
    <source>
        <dbReference type="ARBA" id="ARBA00008034"/>
    </source>
</evidence>
<dbReference type="Pfam" id="PF00950">
    <property type="entry name" value="ABC-3"/>
    <property type="match status" value="1"/>
</dbReference>
<dbReference type="SUPFAM" id="SSF81345">
    <property type="entry name" value="ABC transporter involved in vitamin B12 uptake, BtuC"/>
    <property type="match status" value="1"/>
</dbReference>
<keyword evidence="4" id="KW-1003">Cell membrane</keyword>
<dbReference type="Gene3D" id="1.10.3470.10">
    <property type="entry name" value="ABC transporter involved in vitamin B12 uptake, BtuC"/>
    <property type="match status" value="1"/>
</dbReference>
<dbReference type="PANTHER" id="PTHR30477:SF8">
    <property type="entry name" value="METAL TRANSPORT SYSTEM MEMBRANE PROTEIN CT_070-RELATED"/>
    <property type="match status" value="1"/>
</dbReference>